<protein>
    <submittedName>
        <fullName evidence="9">Exodeoxyribonuclease-3</fullName>
    </submittedName>
</protein>
<dbReference type="Pfam" id="PF03372">
    <property type="entry name" value="Exo_endo_phos"/>
    <property type="match status" value="1"/>
</dbReference>
<evidence type="ECO:0000256" key="4">
    <source>
        <dbReference type="ARBA" id="ARBA00022842"/>
    </source>
</evidence>
<feature type="active site" description="Proton acceptor" evidence="5">
    <location>
        <position position="254"/>
    </location>
</feature>
<dbReference type="PANTHER" id="PTHR43250:SF2">
    <property type="entry name" value="EXODEOXYRIBONUCLEASE III"/>
    <property type="match status" value="1"/>
</dbReference>
<dbReference type="InterPro" id="IPR036691">
    <property type="entry name" value="Endo/exonu/phosph_ase_sf"/>
</dbReference>
<dbReference type="PANTHER" id="PTHR43250">
    <property type="entry name" value="EXODEOXYRIBONUCLEASE III"/>
    <property type="match status" value="1"/>
</dbReference>
<reference evidence="9 10" key="1">
    <citation type="submission" date="2016-10" db="EMBL/GenBank/DDBJ databases">
        <authorList>
            <person name="de Groot N.N."/>
        </authorList>
    </citation>
    <scope>NUCLEOTIDE SEQUENCE [LARGE SCALE GENOMIC DNA]</scope>
    <source>
        <strain evidence="10">P4-7,KCTC 19426,CECT 7604</strain>
    </source>
</reference>
<proteinExistence type="inferred from homology"/>
<dbReference type="Gene3D" id="3.60.10.10">
    <property type="entry name" value="Endonuclease/exonuclease/phosphatase"/>
    <property type="match status" value="1"/>
</dbReference>
<evidence type="ECO:0000256" key="5">
    <source>
        <dbReference type="PIRSR" id="PIRSR604808-1"/>
    </source>
</evidence>
<feature type="binding site" evidence="6">
    <location>
        <position position="253"/>
    </location>
    <ligand>
        <name>Mg(2+)</name>
        <dbReference type="ChEBI" id="CHEBI:18420"/>
        <label>1</label>
    </ligand>
</feature>
<feature type="site" description="Interaction with DNA substrate" evidence="7">
    <location>
        <position position="254"/>
    </location>
</feature>
<feature type="binding site" evidence="6">
    <location>
        <position position="153"/>
    </location>
    <ligand>
        <name>Mg(2+)</name>
        <dbReference type="ChEBI" id="CHEBI:18420"/>
        <label>1</label>
    </ligand>
</feature>
<evidence type="ECO:0000256" key="1">
    <source>
        <dbReference type="ARBA" id="ARBA00007092"/>
    </source>
</evidence>
<dbReference type="InterPro" id="IPR005135">
    <property type="entry name" value="Endo/exonuclease/phosphatase"/>
</dbReference>
<evidence type="ECO:0000256" key="2">
    <source>
        <dbReference type="ARBA" id="ARBA00022723"/>
    </source>
</evidence>
<organism evidence="9 10">
    <name type="scientific">Nakamurella panacisegetis</name>
    <dbReference type="NCBI Taxonomy" id="1090615"/>
    <lineage>
        <taxon>Bacteria</taxon>
        <taxon>Bacillati</taxon>
        <taxon>Actinomycetota</taxon>
        <taxon>Actinomycetes</taxon>
        <taxon>Nakamurellales</taxon>
        <taxon>Nakamurellaceae</taxon>
        <taxon>Nakamurella</taxon>
    </lineage>
</organism>
<dbReference type="GO" id="GO:0006281">
    <property type="term" value="P:DNA repair"/>
    <property type="evidence" value="ECO:0007669"/>
    <property type="project" value="InterPro"/>
</dbReference>
<sequence length="263" mass="29107">MLRVAAFNVNGIRAAVRRGFGPWLADSGIDVLCLQEVRASLDAIPMDALAGYHLAYHQGDRAGRDGVAVLTRTEPTAVRIGFGSPEFDPQGRYIEVDVDGLTVGSLYLPKGDVAGEKMESKHRFMREFSAYTATSIGRANKAGREFLVCGDYNIAHAEADIKSWKTNLRSVGFLPHERHWIGELISTGGLVDVLRHLHPDQAGPYTWWSWRGKAFDNDSGWRIDHHLASKELAAKAMSGRVERAASYQERISDHSAVVVDYDL</sequence>
<accession>A0A1H0P872</accession>
<feature type="binding site" evidence="6">
    <location>
        <position position="151"/>
    </location>
    <ligand>
        <name>Mg(2+)</name>
        <dbReference type="ChEBI" id="CHEBI:18420"/>
        <label>1</label>
    </ligand>
</feature>
<dbReference type="OrthoDB" id="9803914at2"/>
<evidence type="ECO:0000256" key="3">
    <source>
        <dbReference type="ARBA" id="ARBA00022801"/>
    </source>
</evidence>
<feature type="active site" evidence="5">
    <location>
        <position position="107"/>
    </location>
</feature>
<dbReference type="STRING" id="1090615.SAMN04515671_2653"/>
<evidence type="ECO:0000313" key="9">
    <source>
        <dbReference type="EMBL" id="SDP00879.1"/>
    </source>
</evidence>
<feature type="site" description="Important for catalytic activity" evidence="7">
    <location>
        <position position="224"/>
    </location>
</feature>
<feature type="domain" description="Endonuclease/exonuclease/phosphatase" evidence="8">
    <location>
        <begin position="6"/>
        <end position="254"/>
    </location>
</feature>
<keyword evidence="3" id="KW-0378">Hydrolase</keyword>
<feature type="binding site" evidence="6">
    <location>
        <position position="254"/>
    </location>
    <ligand>
        <name>Mg(2+)</name>
        <dbReference type="ChEBI" id="CHEBI:18420"/>
        <label>1</label>
    </ligand>
</feature>
<gene>
    <name evidence="9" type="ORF">SAMN04515671_2653</name>
</gene>
<feature type="active site" description="Proton donor/acceptor" evidence="5">
    <location>
        <position position="151"/>
    </location>
</feature>
<keyword evidence="6" id="KW-0464">Manganese</keyword>
<dbReference type="Proteomes" id="UP000198741">
    <property type="component" value="Chromosome I"/>
</dbReference>
<feature type="site" description="Transition state stabilizer" evidence="7">
    <location>
        <position position="153"/>
    </location>
</feature>
<dbReference type="EMBL" id="LT629710">
    <property type="protein sequence ID" value="SDP00879.1"/>
    <property type="molecule type" value="Genomic_DNA"/>
</dbReference>
<comment type="cofactor">
    <cofactor evidence="6">
        <name>Mg(2+)</name>
        <dbReference type="ChEBI" id="CHEBI:18420"/>
    </cofactor>
    <cofactor evidence="6">
        <name>Mn(2+)</name>
        <dbReference type="ChEBI" id="CHEBI:29035"/>
    </cofactor>
    <text evidence="6">Probably binds two magnesium or manganese ions per subunit.</text>
</comment>
<dbReference type="InterPro" id="IPR004808">
    <property type="entry name" value="AP_endonuc_1"/>
</dbReference>
<dbReference type="PROSITE" id="PS51435">
    <property type="entry name" value="AP_NUCLEASE_F1_4"/>
    <property type="match status" value="1"/>
</dbReference>
<dbReference type="InterPro" id="IPR037493">
    <property type="entry name" value="ExoIII-like"/>
</dbReference>
<comment type="similarity">
    <text evidence="1">Belongs to the DNA repair enzymes AP/ExoA family.</text>
</comment>
<feature type="binding site" evidence="6">
    <location>
        <position position="8"/>
    </location>
    <ligand>
        <name>Mg(2+)</name>
        <dbReference type="ChEBI" id="CHEBI:18420"/>
        <label>1</label>
    </ligand>
</feature>
<evidence type="ECO:0000256" key="7">
    <source>
        <dbReference type="PIRSR" id="PIRSR604808-3"/>
    </source>
</evidence>
<dbReference type="SUPFAM" id="SSF56219">
    <property type="entry name" value="DNase I-like"/>
    <property type="match status" value="1"/>
</dbReference>
<name>A0A1H0P872_9ACTN</name>
<dbReference type="NCBIfam" id="TIGR00195">
    <property type="entry name" value="exoDNase_III"/>
    <property type="match status" value="1"/>
</dbReference>
<dbReference type="RefSeq" id="WP_090476523.1">
    <property type="nucleotide sequence ID" value="NZ_LT629710.1"/>
</dbReference>
<dbReference type="AlphaFoldDB" id="A0A1H0P872"/>
<evidence type="ECO:0000313" key="10">
    <source>
        <dbReference type="Proteomes" id="UP000198741"/>
    </source>
</evidence>
<feature type="binding site" evidence="6">
    <location>
        <position position="36"/>
    </location>
    <ligand>
        <name>Mg(2+)</name>
        <dbReference type="ChEBI" id="CHEBI:18420"/>
        <label>1</label>
    </ligand>
</feature>
<dbReference type="GO" id="GO:0008311">
    <property type="term" value="F:double-stranded DNA 3'-5' DNA exonuclease activity"/>
    <property type="evidence" value="ECO:0007669"/>
    <property type="project" value="InterPro"/>
</dbReference>
<evidence type="ECO:0000256" key="6">
    <source>
        <dbReference type="PIRSR" id="PIRSR604808-2"/>
    </source>
</evidence>
<dbReference type="NCBIfam" id="TIGR00633">
    <property type="entry name" value="xth"/>
    <property type="match status" value="1"/>
</dbReference>
<keyword evidence="4 6" id="KW-0460">Magnesium</keyword>
<evidence type="ECO:0000259" key="8">
    <source>
        <dbReference type="Pfam" id="PF03372"/>
    </source>
</evidence>
<keyword evidence="2 6" id="KW-0479">Metal-binding</keyword>
<dbReference type="GO" id="GO:0046872">
    <property type="term" value="F:metal ion binding"/>
    <property type="evidence" value="ECO:0007669"/>
    <property type="project" value="UniProtKB-KW"/>
</dbReference>
<keyword evidence="10" id="KW-1185">Reference proteome</keyword>